<comment type="caution">
    <text evidence="2">The sequence shown here is derived from an EMBL/GenBank/DDBJ whole genome shotgun (WGS) entry which is preliminary data.</text>
</comment>
<dbReference type="InterPro" id="IPR052544">
    <property type="entry name" value="Bacteriocin_Proc_Enz"/>
</dbReference>
<accession>A0ABW6VCV0</accession>
<gene>
    <name evidence="2" type="ORF">ACFY05_29770</name>
</gene>
<dbReference type="SUPFAM" id="SSF55469">
    <property type="entry name" value="FMN-dependent nitroreductase-like"/>
    <property type="match status" value="1"/>
</dbReference>
<dbReference type="InterPro" id="IPR020051">
    <property type="entry name" value="SagB-type_dehydrogenase"/>
</dbReference>
<evidence type="ECO:0000313" key="3">
    <source>
        <dbReference type="Proteomes" id="UP001602119"/>
    </source>
</evidence>
<name>A0ABW6VCV0_MICFU</name>
<dbReference type="RefSeq" id="WP_169808981.1">
    <property type="nucleotide sequence ID" value="NZ_BBYK01000055.1"/>
</dbReference>
<dbReference type="NCBIfam" id="TIGR03605">
    <property type="entry name" value="antibiot_sagB"/>
    <property type="match status" value="1"/>
</dbReference>
<organism evidence="2 3">
    <name type="scientific">Microtetraspora fusca</name>
    <dbReference type="NCBI Taxonomy" id="1997"/>
    <lineage>
        <taxon>Bacteria</taxon>
        <taxon>Bacillati</taxon>
        <taxon>Actinomycetota</taxon>
        <taxon>Actinomycetes</taxon>
        <taxon>Streptosporangiales</taxon>
        <taxon>Streptosporangiaceae</taxon>
        <taxon>Microtetraspora</taxon>
    </lineage>
</organism>
<dbReference type="PANTHER" id="PTHR43745:SF2">
    <property type="entry name" value="NITROREDUCTASE MJ1384-RELATED"/>
    <property type="match status" value="1"/>
</dbReference>
<evidence type="ECO:0000259" key="1">
    <source>
        <dbReference type="Pfam" id="PF00881"/>
    </source>
</evidence>
<reference evidence="2 3" key="1">
    <citation type="submission" date="2024-10" db="EMBL/GenBank/DDBJ databases">
        <title>The Natural Products Discovery Center: Release of the First 8490 Sequenced Strains for Exploring Actinobacteria Biosynthetic Diversity.</title>
        <authorList>
            <person name="Kalkreuter E."/>
            <person name="Kautsar S.A."/>
            <person name="Yang D."/>
            <person name="Bader C.D."/>
            <person name="Teijaro C.N."/>
            <person name="Fluegel L."/>
            <person name="Davis C.M."/>
            <person name="Simpson J.R."/>
            <person name="Lauterbach L."/>
            <person name="Steele A.D."/>
            <person name="Gui C."/>
            <person name="Meng S."/>
            <person name="Li G."/>
            <person name="Viehrig K."/>
            <person name="Ye F."/>
            <person name="Su P."/>
            <person name="Kiefer A.F."/>
            <person name="Nichols A."/>
            <person name="Cepeda A.J."/>
            <person name="Yan W."/>
            <person name="Fan B."/>
            <person name="Jiang Y."/>
            <person name="Adhikari A."/>
            <person name="Zheng C.-J."/>
            <person name="Schuster L."/>
            <person name="Cowan T.M."/>
            <person name="Smanski M.J."/>
            <person name="Chevrette M.G."/>
            <person name="De Carvalho L.P.S."/>
            <person name="Shen B."/>
        </authorList>
    </citation>
    <scope>NUCLEOTIDE SEQUENCE [LARGE SCALE GENOMIC DNA]</scope>
    <source>
        <strain evidence="2 3">NPDC001281</strain>
    </source>
</reference>
<dbReference type="CDD" id="cd02142">
    <property type="entry name" value="McbC_SagB-like_oxidoreductase"/>
    <property type="match status" value="1"/>
</dbReference>
<sequence length="310" mass="33141">MSAPMDHVTDPQLAEASAGVSAYRSLSPDLSAVGLRTNQARYDNLGEARFPRPAEEFLVASRFAPWDREAQLSGSDYFGDVMATALSVVDQETPPAADTVELPPPLEVPIALDEAVARRRSVRRYTGDPVALAEMGTMLRFGAGVTGEADAELMRGGAVTYRFRAVPSGGGLYPVEVHVAALDVPELSVGTYRYSPVEDVLVRTGDRATVDRLRDAFAIPGGIISLESAAFVVLLVARPWRSMRKYGPRGMRFVLHECGGIAQNMHLTATGFGLGTTDCSSYVDDLANEALGLDGVLAFLAHTIVVGWPG</sequence>
<keyword evidence="3" id="KW-1185">Reference proteome</keyword>
<evidence type="ECO:0000313" key="2">
    <source>
        <dbReference type="EMBL" id="MFF4777055.1"/>
    </source>
</evidence>
<dbReference type="EMBL" id="JBIAXI010000021">
    <property type="protein sequence ID" value="MFF4777055.1"/>
    <property type="molecule type" value="Genomic_DNA"/>
</dbReference>
<dbReference type="Pfam" id="PF00881">
    <property type="entry name" value="Nitroreductase"/>
    <property type="match status" value="1"/>
</dbReference>
<proteinExistence type="predicted"/>
<dbReference type="PANTHER" id="PTHR43745">
    <property type="entry name" value="NITROREDUCTASE MJ1384-RELATED"/>
    <property type="match status" value="1"/>
</dbReference>
<feature type="domain" description="Nitroreductase" evidence="1">
    <location>
        <begin position="116"/>
        <end position="308"/>
    </location>
</feature>
<dbReference type="InterPro" id="IPR029479">
    <property type="entry name" value="Nitroreductase"/>
</dbReference>
<protein>
    <submittedName>
        <fullName evidence="2">SagB/ThcOx family dehydrogenase</fullName>
    </submittedName>
</protein>
<dbReference type="InterPro" id="IPR000415">
    <property type="entry name" value="Nitroreductase-like"/>
</dbReference>
<dbReference type="Gene3D" id="3.40.109.10">
    <property type="entry name" value="NADH Oxidase"/>
    <property type="match status" value="1"/>
</dbReference>
<dbReference type="Proteomes" id="UP001602119">
    <property type="component" value="Unassembled WGS sequence"/>
</dbReference>